<dbReference type="GeneID" id="77935285"/>
<proteinExistence type="predicted"/>
<keyword evidence="2" id="KW-1185">Reference proteome</keyword>
<dbReference type="Proteomes" id="UP000246250">
    <property type="component" value="Segment"/>
</dbReference>
<evidence type="ECO:0000313" key="2">
    <source>
        <dbReference type="Proteomes" id="UP000246250"/>
    </source>
</evidence>
<evidence type="ECO:0000313" key="1">
    <source>
        <dbReference type="EMBL" id="AWH15513.1"/>
    </source>
</evidence>
<sequence length="88" mass="10425">MRYQLFFKCGDVIEILHSDNLDDSETQKNAGLKWFKWTASGDKELYIYDSRFDFWQQARVTHQDKISTLGVVLTEYIPPLVRMRHLIG</sequence>
<dbReference type="RefSeq" id="YP_010659317.1">
    <property type="nucleotide sequence ID" value="NC_070866.1"/>
</dbReference>
<dbReference type="EMBL" id="MH179480">
    <property type="protein sequence ID" value="AWH15513.1"/>
    <property type="molecule type" value="Genomic_DNA"/>
</dbReference>
<accession>A0A2S1PG14</accession>
<protein>
    <submittedName>
        <fullName evidence="1">Uncharacterized protein</fullName>
    </submittedName>
</protein>
<reference evidence="1 2" key="1">
    <citation type="submission" date="2018-04" db="EMBL/GenBank/DDBJ databases">
        <title>Complete genome sequences of new Aeromonas and Pseudomonas phages promising in phage therapy dedicated to aquaculture.</title>
        <authorList>
            <person name="Kolsut J."/>
            <person name="Wojcik E."/>
            <person name="Wojtasik A."/>
            <person name="Dastych J."/>
        </authorList>
    </citation>
    <scope>NUCLEOTIDE SEQUENCE [LARGE SCALE GENOMIC DNA]</scope>
</reference>
<name>A0A2S1PG14_9CAUD</name>
<organism evidence="1 2">
    <name type="scientific">Pseudomonas phage 98PfluR60PP</name>
    <dbReference type="NCBI Taxonomy" id="2163965"/>
    <lineage>
        <taxon>Viruses</taxon>
        <taxon>Duplodnaviria</taxon>
        <taxon>Heunggongvirae</taxon>
        <taxon>Uroviricota</taxon>
        <taxon>Caudoviricetes</taxon>
        <taxon>Schitoviridae</taxon>
        <taxon>Littlefixvirus</taxon>
        <taxon>Littlefixvirus 98Pflur60pp</taxon>
    </lineage>
</organism>
<dbReference type="KEGG" id="vg:77935285"/>